<dbReference type="EMBL" id="PJQL01001851">
    <property type="protein sequence ID" value="RCH86511.1"/>
    <property type="molecule type" value="Genomic_DNA"/>
</dbReference>
<dbReference type="InterPro" id="IPR015351">
    <property type="entry name" value="RBP-J/Cbf11/Cbf12_DNA-bd"/>
</dbReference>
<dbReference type="SMART" id="SM01268">
    <property type="entry name" value="BTD"/>
    <property type="match status" value="1"/>
</dbReference>
<organism evidence="9 10">
    <name type="scientific">Rhizopus azygosporus</name>
    <name type="common">Rhizopus microsporus var. azygosporus</name>
    <dbReference type="NCBI Taxonomy" id="86630"/>
    <lineage>
        <taxon>Eukaryota</taxon>
        <taxon>Fungi</taxon>
        <taxon>Fungi incertae sedis</taxon>
        <taxon>Mucoromycota</taxon>
        <taxon>Mucoromycotina</taxon>
        <taxon>Mucoromycetes</taxon>
        <taxon>Mucorales</taxon>
        <taxon>Mucorineae</taxon>
        <taxon>Rhizopodaceae</taxon>
        <taxon>Rhizopus</taxon>
    </lineage>
</organism>
<reference evidence="9 10" key="1">
    <citation type="journal article" date="2018" name="G3 (Bethesda)">
        <title>Phylogenetic and Phylogenomic Definition of Rhizopus Species.</title>
        <authorList>
            <person name="Gryganskyi A.P."/>
            <person name="Golan J."/>
            <person name="Dolatabadi S."/>
            <person name="Mondo S."/>
            <person name="Robb S."/>
            <person name="Idnurm A."/>
            <person name="Muszewska A."/>
            <person name="Steczkiewicz K."/>
            <person name="Masonjones S."/>
            <person name="Liao H.L."/>
            <person name="Gajdeczka M.T."/>
            <person name="Anike F."/>
            <person name="Vuek A."/>
            <person name="Anishchenko I.M."/>
            <person name="Voigt K."/>
            <person name="de Hoog G.S."/>
            <person name="Smith M.E."/>
            <person name="Heitman J."/>
            <person name="Vilgalys R."/>
            <person name="Stajich J.E."/>
        </authorList>
    </citation>
    <scope>NUCLEOTIDE SEQUENCE [LARGE SCALE GENOMIC DNA]</scope>
    <source>
        <strain evidence="9 10">CBS 357.93</strain>
    </source>
</reference>
<dbReference type="InterPro" id="IPR036358">
    <property type="entry name" value="BTD_sf"/>
</dbReference>
<evidence type="ECO:0008006" key="11">
    <source>
        <dbReference type="Google" id="ProtNLM"/>
    </source>
</evidence>
<dbReference type="Pfam" id="PF09270">
    <property type="entry name" value="BTD"/>
    <property type="match status" value="1"/>
</dbReference>
<keyword evidence="4" id="KW-0238">DNA-binding</keyword>
<dbReference type="GO" id="GO:0001228">
    <property type="term" value="F:DNA-binding transcription activator activity, RNA polymerase II-specific"/>
    <property type="evidence" value="ECO:0007669"/>
    <property type="project" value="InterPro"/>
</dbReference>
<dbReference type="PANTHER" id="PTHR10665">
    <property type="entry name" value="RECOMBINING BINDING PROTEIN SUPPRESSOR OF HAIRLESS"/>
    <property type="match status" value="1"/>
</dbReference>
<dbReference type="InterPro" id="IPR040159">
    <property type="entry name" value="CLS_fam"/>
</dbReference>
<sequence>MTPMESLLSAIDKADPIQLPLPRKRKASMSIDHIIEKRQYSPPQSPKSCHKIICYHASVAQKSYGTEKRFLCPPPIVMTTPNQSSTVVSMSIINDQNQPTLEQRAVLDDESKGYFKYLFVNSATKQKQFKLKINLQDLTFYSNPISIISKPSKKTAKITRNASSCLFNHSIISLFNRINSQTVRTKYMSSDNHQLCAKHASWSPFEIIVTRQPQQQQQPYPHHHSTAITFGTEIILKDIHTGTTSPPLILRKVEKGQIVHDATGLLSQMQKVALQLANAPHQYLNSNGKSMHPTEASGNVFIDFSSSTMNDQQQELVDDYLCWTIVGISRFEYEYQHNTFMPIQHPHSPPPSPPRTIIPFPIIKSIEYIPSTHKLKLSNLEHSLDYWLGRHGPLKKSTSTQEIELPDVQEVILNNHDLLVVKSDGKRYLELPLLLSRHDGFIYHSSKLLSYEFVLNSPESGVWSLLDAMLHKR</sequence>
<evidence type="ECO:0000259" key="7">
    <source>
        <dbReference type="SMART" id="SM01267"/>
    </source>
</evidence>
<dbReference type="Gene3D" id="2.60.40.1450">
    <property type="entry name" value="LAG1, DNA binding domain"/>
    <property type="match status" value="1"/>
</dbReference>
<accession>A0A367J9U3</accession>
<keyword evidence="3" id="KW-0805">Transcription regulation</keyword>
<evidence type="ECO:0000256" key="4">
    <source>
        <dbReference type="ARBA" id="ARBA00023125"/>
    </source>
</evidence>
<evidence type="ECO:0000256" key="2">
    <source>
        <dbReference type="ARBA" id="ARBA00009704"/>
    </source>
</evidence>
<dbReference type="AlphaFoldDB" id="A0A367J9U3"/>
<keyword evidence="10" id="KW-1185">Reference proteome</keyword>
<dbReference type="InterPro" id="IPR015350">
    <property type="entry name" value="Beta-trefoil_DNA-bd_dom"/>
</dbReference>
<gene>
    <name evidence="9" type="ORF">CU097_006235</name>
</gene>
<evidence type="ECO:0000256" key="3">
    <source>
        <dbReference type="ARBA" id="ARBA00023015"/>
    </source>
</evidence>
<dbReference type="SUPFAM" id="SSF49417">
    <property type="entry name" value="p53-like transcription factors"/>
    <property type="match status" value="1"/>
</dbReference>
<dbReference type="GO" id="GO:0005634">
    <property type="term" value="C:nucleus"/>
    <property type="evidence" value="ECO:0007669"/>
    <property type="project" value="UniProtKB-SubCell"/>
</dbReference>
<evidence type="ECO:0000313" key="9">
    <source>
        <dbReference type="EMBL" id="RCH86511.1"/>
    </source>
</evidence>
<comment type="caution">
    <text evidence="9">The sequence shown here is derived from an EMBL/GenBank/DDBJ whole genome shotgun (WGS) entry which is preliminary data.</text>
</comment>
<evidence type="ECO:0000256" key="1">
    <source>
        <dbReference type="ARBA" id="ARBA00004123"/>
    </source>
</evidence>
<dbReference type="SMART" id="SM01267">
    <property type="entry name" value="LAG1_DNAbind"/>
    <property type="match status" value="1"/>
</dbReference>
<dbReference type="GO" id="GO:0000978">
    <property type="term" value="F:RNA polymerase II cis-regulatory region sequence-specific DNA binding"/>
    <property type="evidence" value="ECO:0007669"/>
    <property type="project" value="InterPro"/>
</dbReference>
<dbReference type="InterPro" id="IPR008967">
    <property type="entry name" value="p53-like_TF_DNA-bd_sf"/>
</dbReference>
<dbReference type="Pfam" id="PF09271">
    <property type="entry name" value="LAG1-DNAbind"/>
    <property type="match status" value="2"/>
</dbReference>
<dbReference type="Gene3D" id="2.80.10.50">
    <property type="match status" value="1"/>
</dbReference>
<evidence type="ECO:0000256" key="5">
    <source>
        <dbReference type="ARBA" id="ARBA00023163"/>
    </source>
</evidence>
<dbReference type="STRING" id="86630.A0A367J9U3"/>
<protein>
    <recommendedName>
        <fullName evidence="11">Beta-trefoil</fullName>
    </recommendedName>
</protein>
<comment type="similarity">
    <text evidence="2">Belongs to the Su(H) family.</text>
</comment>
<dbReference type="OrthoDB" id="5600360at2759"/>
<keyword evidence="5" id="KW-0804">Transcription</keyword>
<dbReference type="SUPFAM" id="SSF110217">
    <property type="entry name" value="DNA-binding protein LAG-1 (CSL)"/>
    <property type="match status" value="1"/>
</dbReference>
<dbReference type="Proteomes" id="UP000252139">
    <property type="component" value="Unassembled WGS sequence"/>
</dbReference>
<evidence type="ECO:0000256" key="6">
    <source>
        <dbReference type="ARBA" id="ARBA00023242"/>
    </source>
</evidence>
<name>A0A367J9U3_RHIAZ</name>
<proteinExistence type="inferred from homology"/>
<feature type="domain" description="RBP-J/Cbf11/Cbf12 DNA binding" evidence="7">
    <location>
        <begin position="51"/>
        <end position="163"/>
    </location>
</feature>
<dbReference type="InterPro" id="IPR037095">
    <property type="entry name" value="RBP-J/Cbf11_DNA-bd_sf"/>
</dbReference>
<evidence type="ECO:0000259" key="8">
    <source>
        <dbReference type="SMART" id="SM01268"/>
    </source>
</evidence>
<keyword evidence="6" id="KW-0539">Nucleus</keyword>
<evidence type="ECO:0000313" key="10">
    <source>
        <dbReference type="Proteomes" id="UP000252139"/>
    </source>
</evidence>
<comment type="subcellular location">
    <subcellularLocation>
        <location evidence="1">Nucleus</location>
    </subcellularLocation>
</comment>
<feature type="domain" description="Beta-trefoil DNA-binding" evidence="8">
    <location>
        <begin position="164"/>
        <end position="323"/>
    </location>
</feature>